<dbReference type="Proteomes" id="UP000652847">
    <property type="component" value="Unassembled WGS sequence"/>
</dbReference>
<keyword evidence="2" id="KW-0808">Transferase</keyword>
<dbReference type="InterPro" id="IPR013216">
    <property type="entry name" value="Methyltransf_11"/>
</dbReference>
<reference evidence="2 3" key="1">
    <citation type="submission" date="2020-08" db="EMBL/GenBank/DDBJ databases">
        <title>Genome public.</title>
        <authorList>
            <person name="Liu C."/>
            <person name="Sun Q."/>
        </authorList>
    </citation>
    <scope>NUCLEOTIDE SEQUENCE [LARGE SCALE GENOMIC DNA]</scope>
    <source>
        <strain evidence="2 3">BX17</strain>
    </source>
</reference>
<keyword evidence="2" id="KW-0489">Methyltransferase</keyword>
<dbReference type="GO" id="GO:0032259">
    <property type="term" value="P:methylation"/>
    <property type="evidence" value="ECO:0007669"/>
    <property type="project" value="UniProtKB-KW"/>
</dbReference>
<feature type="domain" description="Methyltransferase type 11" evidence="1">
    <location>
        <begin position="50"/>
        <end position="145"/>
    </location>
</feature>
<keyword evidence="3" id="KW-1185">Reference proteome</keyword>
<dbReference type="RefSeq" id="WP_186900950.1">
    <property type="nucleotide sequence ID" value="NZ_JACOOT010000009.1"/>
</dbReference>
<dbReference type="PANTHER" id="PTHR43591:SF24">
    <property type="entry name" value="2-METHOXY-6-POLYPRENYL-1,4-BENZOQUINOL METHYLASE, MITOCHONDRIAL"/>
    <property type="match status" value="1"/>
</dbReference>
<dbReference type="AlphaFoldDB" id="A0A8I0DN82"/>
<dbReference type="SUPFAM" id="SSF53335">
    <property type="entry name" value="S-adenosyl-L-methionine-dependent methyltransferases"/>
    <property type="match status" value="1"/>
</dbReference>
<protein>
    <submittedName>
        <fullName evidence="2">Class I SAM-dependent methyltransferase</fullName>
    </submittedName>
</protein>
<accession>A0A8I0DN82</accession>
<comment type="caution">
    <text evidence="2">The sequence shown here is derived from an EMBL/GenBank/DDBJ whole genome shotgun (WGS) entry which is preliminary data.</text>
</comment>
<gene>
    <name evidence="2" type="ORF">H8S54_03745</name>
</gene>
<evidence type="ECO:0000313" key="3">
    <source>
        <dbReference type="Proteomes" id="UP000652847"/>
    </source>
</evidence>
<name>A0A8I0DN82_9FIRM</name>
<dbReference type="EMBL" id="JACOOT010000009">
    <property type="protein sequence ID" value="MBC5650254.1"/>
    <property type="molecule type" value="Genomic_DNA"/>
</dbReference>
<evidence type="ECO:0000259" key="1">
    <source>
        <dbReference type="Pfam" id="PF08241"/>
    </source>
</evidence>
<sequence>MAELLKDIQTYWDMRAGGFSDASMEERKTEPGKHWENIFRNSLEEGCTVLDDGCGAGFFTTLLASMGYQVTAVDYSPKMLEEVRKNLDAENLKADLKQMDVQNLEFPDNSFDAVVSRNVFWNLEHADKAYEEVSRVLKKGGILILEDGNYYRHYFSEKYEKMYQEFQKLYGDEEDQGCHARHNKENVDFHIMEEIAKKLPMSQVDRPAWDFGKLVDLGFRKIQVEVSGSPLPMSFCIVAQKG</sequence>
<dbReference type="CDD" id="cd02440">
    <property type="entry name" value="AdoMet_MTases"/>
    <property type="match status" value="1"/>
</dbReference>
<dbReference type="GO" id="GO:0008757">
    <property type="term" value="F:S-adenosylmethionine-dependent methyltransferase activity"/>
    <property type="evidence" value="ECO:0007669"/>
    <property type="project" value="InterPro"/>
</dbReference>
<evidence type="ECO:0000313" key="2">
    <source>
        <dbReference type="EMBL" id="MBC5650254.1"/>
    </source>
</evidence>
<dbReference type="InterPro" id="IPR029063">
    <property type="entry name" value="SAM-dependent_MTases_sf"/>
</dbReference>
<dbReference type="Pfam" id="PF08241">
    <property type="entry name" value="Methyltransf_11"/>
    <property type="match status" value="1"/>
</dbReference>
<dbReference type="PANTHER" id="PTHR43591">
    <property type="entry name" value="METHYLTRANSFERASE"/>
    <property type="match status" value="1"/>
</dbReference>
<organism evidence="2 3">
    <name type="scientific">Blautia segnis</name>
    <dbReference type="NCBI Taxonomy" id="2763030"/>
    <lineage>
        <taxon>Bacteria</taxon>
        <taxon>Bacillati</taxon>
        <taxon>Bacillota</taxon>
        <taxon>Clostridia</taxon>
        <taxon>Lachnospirales</taxon>
        <taxon>Lachnospiraceae</taxon>
        <taxon>Blautia</taxon>
    </lineage>
</organism>
<dbReference type="Gene3D" id="3.40.50.150">
    <property type="entry name" value="Vaccinia Virus protein VP39"/>
    <property type="match status" value="1"/>
</dbReference>
<proteinExistence type="predicted"/>